<evidence type="ECO:0000313" key="2">
    <source>
        <dbReference type="EMBL" id="RDW67294.1"/>
    </source>
</evidence>
<organism evidence="2 3">
    <name type="scientific">Aspergillus mulundensis</name>
    <dbReference type="NCBI Taxonomy" id="1810919"/>
    <lineage>
        <taxon>Eukaryota</taxon>
        <taxon>Fungi</taxon>
        <taxon>Dikarya</taxon>
        <taxon>Ascomycota</taxon>
        <taxon>Pezizomycotina</taxon>
        <taxon>Eurotiomycetes</taxon>
        <taxon>Eurotiomycetidae</taxon>
        <taxon>Eurotiales</taxon>
        <taxon>Aspergillaceae</taxon>
        <taxon>Aspergillus</taxon>
        <taxon>Aspergillus subgen. Nidulantes</taxon>
    </lineage>
</organism>
<comment type="caution">
    <text evidence="2">The sequence shown here is derived from an EMBL/GenBank/DDBJ whole genome shotgun (WGS) entry which is preliminary data.</text>
</comment>
<dbReference type="OrthoDB" id="4367135at2759"/>
<gene>
    <name evidence="2" type="ORF">DSM5745_09160</name>
</gene>
<reference evidence="2 3" key="1">
    <citation type="journal article" date="2018" name="IMA Fungus">
        <title>IMA Genome-F 9: Draft genome sequence of Annulohypoxylon stygium, Aspergillus mulundensis, Berkeleyomyces basicola (syn. Thielaviopsis basicola), Ceratocystis smalleyi, two Cercospora beticola strains, Coleophoma cylindrospora, Fusarium fracticaudum, Phialophora cf. hyalina, and Morchella septimelata.</title>
        <authorList>
            <person name="Wingfield B.D."/>
            <person name="Bills G.F."/>
            <person name="Dong Y."/>
            <person name="Huang W."/>
            <person name="Nel W.J."/>
            <person name="Swalarsk-Parry B.S."/>
            <person name="Vaghefi N."/>
            <person name="Wilken P.M."/>
            <person name="An Z."/>
            <person name="de Beer Z.W."/>
            <person name="De Vos L."/>
            <person name="Chen L."/>
            <person name="Duong T.A."/>
            <person name="Gao Y."/>
            <person name="Hammerbacher A."/>
            <person name="Kikkert J.R."/>
            <person name="Li Y."/>
            <person name="Li H."/>
            <person name="Li K."/>
            <person name="Li Q."/>
            <person name="Liu X."/>
            <person name="Ma X."/>
            <person name="Naidoo K."/>
            <person name="Pethybridge S.J."/>
            <person name="Sun J."/>
            <person name="Steenkamp E.T."/>
            <person name="van der Nest M.A."/>
            <person name="van Wyk S."/>
            <person name="Wingfield M.J."/>
            <person name="Xiong C."/>
            <person name="Yue Q."/>
            <person name="Zhang X."/>
        </authorList>
    </citation>
    <scope>NUCLEOTIDE SEQUENCE [LARGE SCALE GENOMIC DNA]</scope>
    <source>
        <strain evidence="2 3">DSM 5745</strain>
    </source>
</reference>
<protein>
    <submittedName>
        <fullName evidence="2">Uncharacterized protein</fullName>
    </submittedName>
</protein>
<dbReference type="STRING" id="1810919.A0A3D8R0D8"/>
<feature type="region of interest" description="Disordered" evidence="1">
    <location>
        <begin position="210"/>
        <end position="258"/>
    </location>
</feature>
<evidence type="ECO:0000256" key="1">
    <source>
        <dbReference type="SAM" id="MobiDB-lite"/>
    </source>
</evidence>
<sequence length="277" mass="32701">MLQLWSQAVQSPTKTLFESRWRAFKRAYRQPMYKDLLQYIEEEWLQEDTRKFFLAYYTNTYPHFGQISTSRVESAHRRLKKDLESSQSEPIRVVTLINSIIEAQYTKAQHQHADNTLRPPPRYRHLLFKDIVTKVSTYAMQKVIETMNFYLPERLDKPIKRCTGSYKRSLGLPCIHQIQEALHDNRSLGLEEFHDQWLLVPRSRLLAHPQRPYIYPPPKKQQKGRPRGALNQPKKSTKQDLSEFEHTNQLVENGGEAGVEVLRRSKRLQSSAAQRKE</sequence>
<dbReference type="RefSeq" id="XP_026600262.1">
    <property type="nucleotide sequence ID" value="XM_026751176.1"/>
</dbReference>
<keyword evidence="3" id="KW-1185">Reference proteome</keyword>
<feature type="compositionally biased region" description="Basic and acidic residues" evidence="1">
    <location>
        <begin position="237"/>
        <end position="246"/>
    </location>
</feature>
<name>A0A3D8R0D8_9EURO</name>
<accession>A0A3D8R0D8</accession>
<proteinExistence type="predicted"/>
<dbReference type="InterPro" id="IPR052579">
    <property type="entry name" value="Zinc_finger_SWIM"/>
</dbReference>
<dbReference type="GeneID" id="38119530"/>
<dbReference type="Proteomes" id="UP000256690">
    <property type="component" value="Unassembled WGS sequence"/>
</dbReference>
<dbReference type="EMBL" id="PVWQ01000012">
    <property type="protein sequence ID" value="RDW67294.1"/>
    <property type="molecule type" value="Genomic_DNA"/>
</dbReference>
<evidence type="ECO:0000313" key="3">
    <source>
        <dbReference type="Proteomes" id="UP000256690"/>
    </source>
</evidence>
<dbReference type="AlphaFoldDB" id="A0A3D8R0D8"/>
<dbReference type="PANTHER" id="PTHR31569:SF4">
    <property type="entry name" value="SWIM-TYPE DOMAIN-CONTAINING PROTEIN"/>
    <property type="match status" value="1"/>
</dbReference>
<dbReference type="PANTHER" id="PTHR31569">
    <property type="entry name" value="SWIM-TYPE DOMAIN-CONTAINING PROTEIN"/>
    <property type="match status" value="1"/>
</dbReference>